<evidence type="ECO:0008006" key="3">
    <source>
        <dbReference type="Google" id="ProtNLM"/>
    </source>
</evidence>
<evidence type="ECO:0000313" key="2">
    <source>
        <dbReference type="Proteomes" id="UP000663935"/>
    </source>
</evidence>
<dbReference type="RefSeq" id="WP_207971598.1">
    <property type="nucleotide sequence ID" value="NZ_CP071795.1"/>
</dbReference>
<proteinExistence type="predicted"/>
<sequence length="219" mass="25556">MVLRKNKKNIKRKSVLIIAFLIAVVSLSSCIVNKQYVQYISKKEDIKTPETKKVIVFATNDVRVNEFKKTFQKNFPEKRDFTFNFMKEFSNKGLANHLFSDILIDRDSFNYEDVSTKNSDYIIYFSNFEISNRVEWNNTGGMGVNGVGMNTTSAEYCVIKVKVDIYDAKTDKEILDFVVIGEESVFMFDFTKTFYKAKERAVEHIINYLKSGKTEYKKY</sequence>
<protein>
    <recommendedName>
        <fullName evidence="3">Lipoprotein</fullName>
    </recommendedName>
</protein>
<reference evidence="1 2" key="1">
    <citation type="submission" date="2021-03" db="EMBL/GenBank/DDBJ databases">
        <title>Complete genome of Polaribacter_sp.G4M1.</title>
        <authorList>
            <person name="Jeong S.W."/>
            <person name="Bae J.W."/>
        </authorList>
    </citation>
    <scope>NUCLEOTIDE SEQUENCE [LARGE SCALE GENOMIC DNA]</scope>
    <source>
        <strain evidence="1 2">G4M1</strain>
    </source>
</reference>
<dbReference type="PROSITE" id="PS51257">
    <property type="entry name" value="PROKAR_LIPOPROTEIN"/>
    <property type="match status" value="1"/>
</dbReference>
<keyword evidence="2" id="KW-1185">Reference proteome</keyword>
<organism evidence="1 2">
    <name type="scientific">Polaribacter batillariae</name>
    <dbReference type="NCBI Taxonomy" id="2808900"/>
    <lineage>
        <taxon>Bacteria</taxon>
        <taxon>Pseudomonadati</taxon>
        <taxon>Bacteroidota</taxon>
        <taxon>Flavobacteriia</taxon>
        <taxon>Flavobacteriales</taxon>
        <taxon>Flavobacteriaceae</taxon>
    </lineage>
</organism>
<dbReference type="Proteomes" id="UP000663935">
    <property type="component" value="Chromosome"/>
</dbReference>
<evidence type="ECO:0000313" key="1">
    <source>
        <dbReference type="EMBL" id="QTD37427.1"/>
    </source>
</evidence>
<dbReference type="EMBL" id="CP071795">
    <property type="protein sequence ID" value="QTD37427.1"/>
    <property type="molecule type" value="Genomic_DNA"/>
</dbReference>
<gene>
    <name evidence="1" type="ORF">JL193_15245</name>
</gene>
<name>A0ABX7ST51_9FLAO</name>
<accession>A0ABX7ST51</accession>